<evidence type="ECO:0000256" key="2">
    <source>
        <dbReference type="ARBA" id="ARBA00007362"/>
    </source>
</evidence>
<feature type="transmembrane region" description="Helical" evidence="7">
    <location>
        <begin position="242"/>
        <end position="263"/>
    </location>
</feature>
<keyword evidence="5 7" id="KW-1133">Transmembrane helix</keyword>
<evidence type="ECO:0000256" key="4">
    <source>
        <dbReference type="ARBA" id="ARBA00022692"/>
    </source>
</evidence>
<evidence type="ECO:0000256" key="1">
    <source>
        <dbReference type="ARBA" id="ARBA00004651"/>
    </source>
</evidence>
<evidence type="ECO:0000256" key="7">
    <source>
        <dbReference type="SAM" id="Phobius"/>
    </source>
</evidence>
<keyword evidence="6 7" id="KW-0472">Membrane</keyword>
<dbReference type="PANTHER" id="PTHR42920">
    <property type="entry name" value="OS03G0707200 PROTEIN-RELATED"/>
    <property type="match status" value="1"/>
</dbReference>
<evidence type="ECO:0000313" key="10">
    <source>
        <dbReference type="Proteomes" id="UP000886741"/>
    </source>
</evidence>
<dbReference type="Pfam" id="PF00892">
    <property type="entry name" value="EamA"/>
    <property type="match status" value="2"/>
</dbReference>
<feature type="transmembrane region" description="Helical" evidence="7">
    <location>
        <begin position="126"/>
        <end position="143"/>
    </location>
</feature>
<comment type="subcellular location">
    <subcellularLocation>
        <location evidence="1">Cell membrane</location>
        <topology evidence="1">Multi-pass membrane protein</topology>
    </subcellularLocation>
</comment>
<keyword evidence="3" id="KW-1003">Cell membrane</keyword>
<comment type="similarity">
    <text evidence="2">Belongs to the EamA transporter family.</text>
</comment>
<organism evidence="9 10">
    <name type="scientific">Candidatus Avoscillospira avistercoris</name>
    <dbReference type="NCBI Taxonomy" id="2840707"/>
    <lineage>
        <taxon>Bacteria</taxon>
        <taxon>Bacillati</taxon>
        <taxon>Bacillota</taxon>
        <taxon>Clostridia</taxon>
        <taxon>Eubacteriales</taxon>
        <taxon>Oscillospiraceae</taxon>
        <taxon>Oscillospiraceae incertae sedis</taxon>
        <taxon>Candidatus Avoscillospira</taxon>
    </lineage>
</organism>
<feature type="transmembrane region" description="Helical" evidence="7">
    <location>
        <begin position="72"/>
        <end position="96"/>
    </location>
</feature>
<feature type="transmembrane region" description="Helical" evidence="7">
    <location>
        <begin position="155"/>
        <end position="171"/>
    </location>
</feature>
<sequence length="294" mass="31267">MKLQRISNGLLILAAMIWGAAFVAQSAGMDYVGPLTFLACRSVLGSAVLLPVIAVLSRRALAAPPTGSRRDLWLGGSLCGVILFISATLQQVGLLYTTAGKSAFVTALYVVLVPLCSVLLGRRFRVTLWISAVIAAAALYLLCLDESLTVGPGELLTLACALCFAIHILVIDHFSSRVDGVKLSCIQFAVCAVLAWVAAFLWESPSLNAIVQCWLPIGYAGILSSGVAFTLQIVAQKYTKPAVASLLMSLESFFAVLFGAVLLQERLSLREYAGCILMFGAIVLAQLPARNKQA</sequence>
<reference evidence="9" key="2">
    <citation type="journal article" date="2021" name="PeerJ">
        <title>Extensive microbial diversity within the chicken gut microbiome revealed by metagenomics and culture.</title>
        <authorList>
            <person name="Gilroy R."/>
            <person name="Ravi A."/>
            <person name="Getino M."/>
            <person name="Pursley I."/>
            <person name="Horton D.L."/>
            <person name="Alikhan N.F."/>
            <person name="Baker D."/>
            <person name="Gharbi K."/>
            <person name="Hall N."/>
            <person name="Watson M."/>
            <person name="Adriaenssens E.M."/>
            <person name="Foster-Nyarko E."/>
            <person name="Jarju S."/>
            <person name="Secka A."/>
            <person name="Antonio M."/>
            <person name="Oren A."/>
            <person name="Chaudhuri R.R."/>
            <person name="La Ragione R."/>
            <person name="Hildebrand F."/>
            <person name="Pallen M.J."/>
        </authorList>
    </citation>
    <scope>NUCLEOTIDE SEQUENCE</scope>
    <source>
        <strain evidence="9">ChiBcec16-1751</strain>
    </source>
</reference>
<feature type="transmembrane region" description="Helical" evidence="7">
    <location>
        <begin position="269"/>
        <end position="289"/>
    </location>
</feature>
<dbReference type="PANTHER" id="PTHR42920:SF5">
    <property type="entry name" value="EAMA DOMAIN-CONTAINING PROTEIN"/>
    <property type="match status" value="1"/>
</dbReference>
<dbReference type="SUPFAM" id="SSF103481">
    <property type="entry name" value="Multidrug resistance efflux transporter EmrE"/>
    <property type="match status" value="2"/>
</dbReference>
<comment type="caution">
    <text evidence="9">The sequence shown here is derived from an EMBL/GenBank/DDBJ whole genome shotgun (WGS) entry which is preliminary data.</text>
</comment>
<dbReference type="Proteomes" id="UP000886741">
    <property type="component" value="Unassembled WGS sequence"/>
</dbReference>
<feature type="domain" description="EamA" evidence="8">
    <location>
        <begin position="10"/>
        <end position="142"/>
    </location>
</feature>
<feature type="transmembrane region" description="Helical" evidence="7">
    <location>
        <begin position="102"/>
        <end position="121"/>
    </location>
</feature>
<reference evidence="9" key="1">
    <citation type="submission" date="2020-10" db="EMBL/GenBank/DDBJ databases">
        <authorList>
            <person name="Gilroy R."/>
        </authorList>
    </citation>
    <scope>NUCLEOTIDE SEQUENCE</scope>
    <source>
        <strain evidence="9">ChiBcec16-1751</strain>
    </source>
</reference>
<evidence type="ECO:0000256" key="3">
    <source>
        <dbReference type="ARBA" id="ARBA00022475"/>
    </source>
</evidence>
<feature type="transmembrane region" description="Helical" evidence="7">
    <location>
        <begin position="36"/>
        <end position="56"/>
    </location>
</feature>
<dbReference type="InterPro" id="IPR051258">
    <property type="entry name" value="Diverse_Substrate_Transporter"/>
</dbReference>
<evidence type="ECO:0000256" key="5">
    <source>
        <dbReference type="ARBA" id="ARBA00022989"/>
    </source>
</evidence>
<name>A0A9D1F7N9_9FIRM</name>
<feature type="domain" description="EamA" evidence="8">
    <location>
        <begin position="152"/>
        <end position="284"/>
    </location>
</feature>
<gene>
    <name evidence="9" type="ORF">IAA83_01425</name>
</gene>
<keyword evidence="4 7" id="KW-0812">Transmembrane</keyword>
<dbReference type="InterPro" id="IPR037185">
    <property type="entry name" value="EmrE-like"/>
</dbReference>
<evidence type="ECO:0000259" key="8">
    <source>
        <dbReference type="Pfam" id="PF00892"/>
    </source>
</evidence>
<feature type="transmembrane region" description="Helical" evidence="7">
    <location>
        <begin position="214"/>
        <end position="235"/>
    </location>
</feature>
<dbReference type="AlphaFoldDB" id="A0A9D1F7N9"/>
<evidence type="ECO:0000313" key="9">
    <source>
        <dbReference type="EMBL" id="HIS64017.1"/>
    </source>
</evidence>
<evidence type="ECO:0000256" key="6">
    <source>
        <dbReference type="ARBA" id="ARBA00023136"/>
    </source>
</evidence>
<dbReference type="EMBL" id="DVJJ01000024">
    <property type="protein sequence ID" value="HIS64017.1"/>
    <property type="molecule type" value="Genomic_DNA"/>
</dbReference>
<accession>A0A9D1F7N9</accession>
<dbReference type="InterPro" id="IPR000620">
    <property type="entry name" value="EamA_dom"/>
</dbReference>
<dbReference type="GO" id="GO:0005886">
    <property type="term" value="C:plasma membrane"/>
    <property type="evidence" value="ECO:0007669"/>
    <property type="project" value="UniProtKB-SubCell"/>
</dbReference>
<dbReference type="Gene3D" id="1.10.3730.20">
    <property type="match status" value="1"/>
</dbReference>
<protein>
    <submittedName>
        <fullName evidence="9">DMT family transporter</fullName>
    </submittedName>
</protein>
<proteinExistence type="inferred from homology"/>
<feature type="transmembrane region" description="Helical" evidence="7">
    <location>
        <begin position="183"/>
        <end position="202"/>
    </location>
</feature>